<dbReference type="InterPro" id="IPR020471">
    <property type="entry name" value="AKR"/>
</dbReference>
<sequence>MSNFWQVYNETAIGVGFGTAGLGGNTYSVVQLALENGFRKFDTAEADWWYNQAEVGRSLQDFYTKTGLEDCIDLQISTKIPPWSLTSVSDIRRHASTSRNELVGFCEDRQRNQNDENDHFSPIPLDVYYIHAPRCWSGWHPKCDNPPSTLELKDAWKAMEAVAGIDHTAKRIGLSNVHPAELLDIIHWVQHRIEAGETYPPPRIPDVLQAYADPINTAAELRQICEDHGIEFVSYSTLGTQHRNTDENPVLTSLVVQHLAEKHQRSVAEVVLSWALQNNMSVIPRSSKKQHIEELARLLSSPTFLEEEDLLAMDTLSNDYVSEL</sequence>
<reference evidence="2" key="2">
    <citation type="submission" date="2021-04" db="EMBL/GenBank/DDBJ databases">
        <authorList>
            <person name="Podell S."/>
        </authorList>
    </citation>
    <scope>NUCLEOTIDE SEQUENCE</scope>
    <source>
        <strain evidence="2">Hildebrandi</strain>
    </source>
</reference>
<dbReference type="Pfam" id="PF00248">
    <property type="entry name" value="Aldo_ket_red"/>
    <property type="match status" value="1"/>
</dbReference>
<reference evidence="2" key="1">
    <citation type="journal article" date="2021" name="Sci. Rep.">
        <title>Diploid genomic architecture of Nitzschia inconspicua, an elite biomass production diatom.</title>
        <authorList>
            <person name="Oliver A."/>
            <person name="Podell S."/>
            <person name="Pinowska A."/>
            <person name="Traller J.C."/>
            <person name="Smith S.R."/>
            <person name="McClure R."/>
            <person name="Beliaev A."/>
            <person name="Bohutskyi P."/>
            <person name="Hill E.A."/>
            <person name="Rabines A."/>
            <person name="Zheng H."/>
            <person name="Allen L.Z."/>
            <person name="Kuo A."/>
            <person name="Grigoriev I.V."/>
            <person name="Allen A.E."/>
            <person name="Hazlebeck D."/>
            <person name="Allen E.E."/>
        </authorList>
    </citation>
    <scope>NUCLEOTIDE SEQUENCE</scope>
    <source>
        <strain evidence="2">Hildebrandi</strain>
    </source>
</reference>
<proteinExistence type="predicted"/>
<accession>A0A9K3M9E0</accession>
<comment type="caution">
    <text evidence="2">The sequence shown here is derived from an EMBL/GenBank/DDBJ whole genome shotgun (WGS) entry which is preliminary data.</text>
</comment>
<dbReference type="AlphaFoldDB" id="A0A9K3M9E0"/>
<dbReference type="PANTHER" id="PTHR43827:SF8">
    <property type="entry name" value="ALDO_KETO REDUCTASE FAMILY PROTEIN"/>
    <property type="match status" value="1"/>
</dbReference>
<dbReference type="EMBL" id="JAGRRH010000001">
    <property type="protein sequence ID" value="KAG7374836.1"/>
    <property type="molecule type" value="Genomic_DNA"/>
</dbReference>
<gene>
    <name evidence="2" type="ORF">IV203_013931</name>
</gene>
<evidence type="ECO:0000259" key="1">
    <source>
        <dbReference type="Pfam" id="PF00248"/>
    </source>
</evidence>
<evidence type="ECO:0000313" key="2">
    <source>
        <dbReference type="EMBL" id="KAG7374836.1"/>
    </source>
</evidence>
<dbReference type="CDD" id="cd19071">
    <property type="entry name" value="AKR_AKR1-5-like"/>
    <property type="match status" value="1"/>
</dbReference>
<dbReference type="OrthoDB" id="416253at2759"/>
<name>A0A9K3M9E0_9STRA</name>
<dbReference type="PANTHER" id="PTHR43827">
    <property type="entry name" value="2,5-DIKETO-D-GLUCONIC ACID REDUCTASE"/>
    <property type="match status" value="1"/>
</dbReference>
<keyword evidence="3" id="KW-1185">Reference proteome</keyword>
<organism evidence="2 3">
    <name type="scientific">Nitzschia inconspicua</name>
    <dbReference type="NCBI Taxonomy" id="303405"/>
    <lineage>
        <taxon>Eukaryota</taxon>
        <taxon>Sar</taxon>
        <taxon>Stramenopiles</taxon>
        <taxon>Ochrophyta</taxon>
        <taxon>Bacillariophyta</taxon>
        <taxon>Bacillariophyceae</taxon>
        <taxon>Bacillariophycidae</taxon>
        <taxon>Bacillariales</taxon>
        <taxon>Bacillariaceae</taxon>
        <taxon>Nitzschia</taxon>
    </lineage>
</organism>
<feature type="domain" description="NADP-dependent oxidoreductase" evidence="1">
    <location>
        <begin position="16"/>
        <end position="301"/>
    </location>
</feature>
<dbReference type="GO" id="GO:0016491">
    <property type="term" value="F:oxidoreductase activity"/>
    <property type="evidence" value="ECO:0007669"/>
    <property type="project" value="InterPro"/>
</dbReference>
<evidence type="ECO:0000313" key="3">
    <source>
        <dbReference type="Proteomes" id="UP000693970"/>
    </source>
</evidence>
<dbReference type="Proteomes" id="UP000693970">
    <property type="component" value="Unassembled WGS sequence"/>
</dbReference>
<dbReference type="InterPro" id="IPR023210">
    <property type="entry name" value="NADP_OxRdtase_dom"/>
</dbReference>
<protein>
    <submittedName>
        <fullName evidence="2">Aldo/keto reductase</fullName>
    </submittedName>
</protein>